<dbReference type="GO" id="GO:0043625">
    <property type="term" value="C:delta DNA polymerase complex"/>
    <property type="evidence" value="ECO:0007669"/>
    <property type="project" value="TreeGrafter"/>
</dbReference>
<evidence type="ECO:0000256" key="15">
    <source>
        <dbReference type="ARBA" id="ARBA00022833"/>
    </source>
</evidence>
<feature type="compositionally biased region" description="Basic and acidic residues" evidence="28">
    <location>
        <begin position="331"/>
        <end position="363"/>
    </location>
</feature>
<dbReference type="GO" id="GO:0008270">
    <property type="term" value="F:zinc ion binding"/>
    <property type="evidence" value="ECO:0007669"/>
    <property type="project" value="UniProtKB-KW"/>
</dbReference>
<dbReference type="GO" id="GO:0006287">
    <property type="term" value="P:base-excision repair, gap-filling"/>
    <property type="evidence" value="ECO:0007669"/>
    <property type="project" value="TreeGrafter"/>
</dbReference>
<dbReference type="GO" id="GO:0006297">
    <property type="term" value="P:nucleotide-excision repair, DNA gap filling"/>
    <property type="evidence" value="ECO:0007669"/>
    <property type="project" value="TreeGrafter"/>
</dbReference>
<feature type="domain" description="Protein kinase" evidence="29">
    <location>
        <begin position="4"/>
        <end position="291"/>
    </location>
</feature>
<evidence type="ECO:0000256" key="26">
    <source>
        <dbReference type="PROSITE-ProRule" id="PRU10141"/>
    </source>
</evidence>
<dbReference type="Gene3D" id="1.10.510.10">
    <property type="entry name" value="Transferase(Phosphotransferase) domain 1"/>
    <property type="match status" value="1"/>
</dbReference>
<dbReference type="InterPro" id="IPR017964">
    <property type="entry name" value="DNA-dir_DNA_pol_B_CS"/>
</dbReference>
<dbReference type="Gene3D" id="6.10.140.1540">
    <property type="match status" value="1"/>
</dbReference>
<dbReference type="PROSITE" id="PS00108">
    <property type="entry name" value="PROTEIN_KINASE_ST"/>
    <property type="match status" value="1"/>
</dbReference>
<evidence type="ECO:0000256" key="14">
    <source>
        <dbReference type="ARBA" id="ARBA00022801"/>
    </source>
</evidence>
<evidence type="ECO:0000256" key="20">
    <source>
        <dbReference type="ARBA" id="ARBA00023014"/>
    </source>
</evidence>
<evidence type="ECO:0000256" key="21">
    <source>
        <dbReference type="ARBA" id="ARBA00023125"/>
    </source>
</evidence>
<comment type="catalytic activity">
    <reaction evidence="23">
        <text>L-threonyl-[protein] + ATP = O-phospho-L-threonyl-[protein] + ADP + H(+)</text>
        <dbReference type="Rhea" id="RHEA:46608"/>
        <dbReference type="Rhea" id="RHEA-COMP:11060"/>
        <dbReference type="Rhea" id="RHEA-COMP:11605"/>
        <dbReference type="ChEBI" id="CHEBI:15378"/>
        <dbReference type="ChEBI" id="CHEBI:30013"/>
        <dbReference type="ChEBI" id="CHEBI:30616"/>
        <dbReference type="ChEBI" id="CHEBI:61977"/>
        <dbReference type="ChEBI" id="CHEBI:456216"/>
        <dbReference type="EC" id="2.7.11.22"/>
    </reaction>
</comment>
<dbReference type="InterPro" id="IPR008271">
    <property type="entry name" value="Ser/Thr_kinase_AS"/>
</dbReference>
<evidence type="ECO:0000256" key="24">
    <source>
        <dbReference type="ARBA" id="ARBA00048367"/>
    </source>
</evidence>
<comment type="caution">
    <text evidence="30">The sequence shown here is derived from an EMBL/GenBank/DDBJ whole genome shotgun (WGS) entry which is preliminary data.</text>
</comment>
<keyword evidence="15 27" id="KW-0862">Zinc</keyword>
<dbReference type="Pfam" id="PF24055">
    <property type="entry name" value="POL3_N"/>
    <property type="match status" value="1"/>
</dbReference>
<dbReference type="Pfam" id="PF14260">
    <property type="entry name" value="zf-C4pol"/>
    <property type="match status" value="1"/>
</dbReference>
<dbReference type="Pfam" id="PF00136">
    <property type="entry name" value="DNA_pol_B"/>
    <property type="match status" value="1"/>
</dbReference>
<dbReference type="FunFam" id="1.10.132.60:FF:000001">
    <property type="entry name" value="DNA polymerase"/>
    <property type="match status" value="1"/>
</dbReference>
<evidence type="ECO:0000256" key="28">
    <source>
        <dbReference type="SAM" id="MobiDB-lite"/>
    </source>
</evidence>
<keyword evidence="11 26" id="KW-0547">Nucleotide-binding</keyword>
<dbReference type="Pfam" id="PF03104">
    <property type="entry name" value="DNA_pol_B_exo1"/>
    <property type="match status" value="1"/>
</dbReference>
<dbReference type="GO" id="GO:0045004">
    <property type="term" value="P:DNA replication proofreading"/>
    <property type="evidence" value="ECO:0007669"/>
    <property type="project" value="TreeGrafter"/>
</dbReference>
<evidence type="ECO:0000256" key="3">
    <source>
        <dbReference type="ARBA" id="ARBA00005755"/>
    </source>
</evidence>
<dbReference type="InterPro" id="IPR050240">
    <property type="entry name" value="DNA_pol_type-B"/>
</dbReference>
<dbReference type="PRINTS" id="PR00106">
    <property type="entry name" value="DNAPOLB"/>
</dbReference>
<comment type="subcellular location">
    <subcellularLocation>
        <location evidence="2 27">Nucleus</location>
    </subcellularLocation>
</comment>
<evidence type="ECO:0000256" key="4">
    <source>
        <dbReference type="ARBA" id="ARBA00022485"/>
    </source>
</evidence>
<dbReference type="PROSITE" id="PS50011">
    <property type="entry name" value="PROTEIN_KINASE_DOM"/>
    <property type="match status" value="1"/>
</dbReference>
<dbReference type="CDD" id="cd07833">
    <property type="entry name" value="STKc_CDKL"/>
    <property type="match status" value="1"/>
</dbReference>
<keyword evidence="22 27" id="KW-0539">Nucleus</keyword>
<gene>
    <name evidence="30" type="primary">POL3</name>
    <name evidence="30" type="ORF">HDU87_004461</name>
</gene>
<dbReference type="InterPro" id="IPR043502">
    <property type="entry name" value="DNA/RNA_pol_sf"/>
</dbReference>
<keyword evidence="31" id="KW-1185">Reference proteome</keyword>
<evidence type="ECO:0000256" key="7">
    <source>
        <dbReference type="ARBA" id="ARBA00022695"/>
    </source>
</evidence>
<dbReference type="PROSITE" id="PS00116">
    <property type="entry name" value="DNA_POLYMERASE_B"/>
    <property type="match status" value="1"/>
</dbReference>
<dbReference type="EMBL" id="JADGJQ010000033">
    <property type="protein sequence ID" value="KAJ3177442.1"/>
    <property type="molecule type" value="Genomic_DNA"/>
</dbReference>
<dbReference type="InterPro" id="IPR056435">
    <property type="entry name" value="DPOD/Z_N"/>
</dbReference>
<dbReference type="InterPro" id="IPR006172">
    <property type="entry name" value="DNA-dir_DNA_pol_B"/>
</dbReference>
<protein>
    <recommendedName>
        <fullName evidence="27">DNA polymerase</fullName>
        <ecNumber evidence="27">2.7.7.7</ecNumber>
    </recommendedName>
</protein>
<dbReference type="GO" id="GO:0004693">
    <property type="term" value="F:cyclin-dependent protein serine/threonine kinase activity"/>
    <property type="evidence" value="ECO:0007669"/>
    <property type="project" value="UniProtKB-EC"/>
</dbReference>
<dbReference type="EC" id="2.7.7.7" evidence="27"/>
<dbReference type="FunFam" id="3.30.420.10:FF:000351">
    <property type="entry name" value="DNA polymerase"/>
    <property type="match status" value="1"/>
</dbReference>
<dbReference type="Gene3D" id="3.30.342.10">
    <property type="entry name" value="DNA Polymerase, chain B, domain 1"/>
    <property type="match status" value="1"/>
</dbReference>
<evidence type="ECO:0000313" key="31">
    <source>
        <dbReference type="Proteomes" id="UP001212152"/>
    </source>
</evidence>
<dbReference type="SMART" id="SM00220">
    <property type="entry name" value="S_TKc"/>
    <property type="match status" value="1"/>
</dbReference>
<accession>A0AAD5TKQ2</accession>
<dbReference type="SUPFAM" id="SSF56672">
    <property type="entry name" value="DNA/RNA polymerases"/>
    <property type="match status" value="1"/>
</dbReference>
<evidence type="ECO:0000313" key="30">
    <source>
        <dbReference type="EMBL" id="KAJ3177442.1"/>
    </source>
</evidence>
<evidence type="ECO:0000256" key="19">
    <source>
        <dbReference type="ARBA" id="ARBA00023004"/>
    </source>
</evidence>
<dbReference type="PANTHER" id="PTHR10322:SF23">
    <property type="entry name" value="DNA POLYMERASE DELTA CATALYTIC SUBUNIT"/>
    <property type="match status" value="1"/>
</dbReference>
<feature type="compositionally biased region" description="Basic residues" evidence="28">
    <location>
        <begin position="320"/>
        <end position="330"/>
    </location>
</feature>
<evidence type="ECO:0000256" key="11">
    <source>
        <dbReference type="ARBA" id="ARBA00022741"/>
    </source>
</evidence>
<dbReference type="Proteomes" id="UP001212152">
    <property type="component" value="Unassembled WGS sequence"/>
</dbReference>
<keyword evidence="4 27" id="KW-0004">4Fe-4S</keyword>
<feature type="region of interest" description="Disordered" evidence="28">
    <location>
        <begin position="311"/>
        <end position="405"/>
    </location>
</feature>
<evidence type="ECO:0000256" key="27">
    <source>
        <dbReference type="RuleBase" id="RU000442"/>
    </source>
</evidence>
<feature type="compositionally biased region" description="Polar residues" evidence="28">
    <location>
        <begin position="378"/>
        <end position="405"/>
    </location>
</feature>
<evidence type="ECO:0000256" key="8">
    <source>
        <dbReference type="ARBA" id="ARBA00022705"/>
    </source>
</evidence>
<dbReference type="GO" id="GO:0003887">
    <property type="term" value="F:DNA-directed DNA polymerase activity"/>
    <property type="evidence" value="ECO:0007669"/>
    <property type="project" value="UniProtKB-KW"/>
</dbReference>
<keyword evidence="8 27" id="KW-0235">DNA replication</keyword>
<keyword evidence="7 27" id="KW-0548">Nucleotidyltransferase</keyword>
<evidence type="ECO:0000256" key="23">
    <source>
        <dbReference type="ARBA" id="ARBA00047811"/>
    </source>
</evidence>
<comment type="cofactor">
    <cofactor evidence="1 27">
        <name>[4Fe-4S] cluster</name>
        <dbReference type="ChEBI" id="CHEBI:49883"/>
    </cofactor>
</comment>
<dbReference type="InterPro" id="IPR006134">
    <property type="entry name" value="DNA-dir_DNA_pol_B_multi_dom"/>
</dbReference>
<dbReference type="InterPro" id="IPR017441">
    <property type="entry name" value="Protein_kinase_ATP_BS"/>
</dbReference>
<keyword evidence="20 27" id="KW-0411">Iron-sulfur</keyword>
<dbReference type="GO" id="GO:0051539">
    <property type="term" value="F:4 iron, 4 sulfur cluster binding"/>
    <property type="evidence" value="ECO:0007669"/>
    <property type="project" value="UniProtKB-KW"/>
</dbReference>
<keyword evidence="13" id="KW-0418">Kinase</keyword>
<dbReference type="FunFam" id="1.10.510.10:FF:000624">
    <property type="entry name" value="Mitogen-activated protein kinase"/>
    <property type="match status" value="1"/>
</dbReference>
<keyword evidence="16" id="KW-0269">Exonuclease</keyword>
<dbReference type="SUPFAM" id="SSF53098">
    <property type="entry name" value="Ribonuclease H-like"/>
    <property type="match status" value="1"/>
</dbReference>
<evidence type="ECO:0000256" key="12">
    <source>
        <dbReference type="ARBA" id="ARBA00022771"/>
    </source>
</evidence>
<evidence type="ECO:0000259" key="29">
    <source>
        <dbReference type="PROSITE" id="PS50011"/>
    </source>
</evidence>
<dbReference type="PANTHER" id="PTHR10322">
    <property type="entry name" value="DNA POLYMERASE CATALYTIC SUBUNIT"/>
    <property type="match status" value="1"/>
</dbReference>
<comment type="catalytic activity">
    <reaction evidence="24">
        <text>L-seryl-[protein] + ATP = O-phospho-L-seryl-[protein] + ADP + H(+)</text>
        <dbReference type="Rhea" id="RHEA:17989"/>
        <dbReference type="Rhea" id="RHEA-COMP:9863"/>
        <dbReference type="Rhea" id="RHEA-COMP:11604"/>
        <dbReference type="ChEBI" id="CHEBI:15378"/>
        <dbReference type="ChEBI" id="CHEBI:29999"/>
        <dbReference type="ChEBI" id="CHEBI:30616"/>
        <dbReference type="ChEBI" id="CHEBI:83421"/>
        <dbReference type="ChEBI" id="CHEBI:456216"/>
        <dbReference type="EC" id="2.7.11.22"/>
    </reaction>
</comment>
<evidence type="ECO:0000256" key="25">
    <source>
        <dbReference type="ARBA" id="ARBA00049244"/>
    </source>
</evidence>
<keyword evidence="12 27" id="KW-0863">Zinc-finger</keyword>
<dbReference type="Gene3D" id="3.30.200.20">
    <property type="entry name" value="Phosphorylase Kinase, domain 1"/>
    <property type="match status" value="1"/>
</dbReference>
<keyword evidence="10 27" id="KW-0479">Metal-binding</keyword>
<evidence type="ECO:0000256" key="16">
    <source>
        <dbReference type="ARBA" id="ARBA00022839"/>
    </source>
</evidence>
<evidence type="ECO:0000256" key="10">
    <source>
        <dbReference type="ARBA" id="ARBA00022723"/>
    </source>
</evidence>
<dbReference type="PROSITE" id="PS00107">
    <property type="entry name" value="PROTEIN_KINASE_ATP"/>
    <property type="match status" value="1"/>
</dbReference>
<keyword evidence="19 27" id="KW-0408">Iron</keyword>
<dbReference type="SMART" id="SM00486">
    <property type="entry name" value="POLBc"/>
    <property type="match status" value="1"/>
</dbReference>
<dbReference type="Pfam" id="PF00069">
    <property type="entry name" value="Pkinase"/>
    <property type="match status" value="1"/>
</dbReference>
<organism evidence="30 31">
    <name type="scientific">Geranomyces variabilis</name>
    <dbReference type="NCBI Taxonomy" id="109894"/>
    <lineage>
        <taxon>Eukaryota</taxon>
        <taxon>Fungi</taxon>
        <taxon>Fungi incertae sedis</taxon>
        <taxon>Chytridiomycota</taxon>
        <taxon>Chytridiomycota incertae sedis</taxon>
        <taxon>Chytridiomycetes</taxon>
        <taxon>Spizellomycetales</taxon>
        <taxon>Powellomycetaceae</taxon>
        <taxon>Geranomyces</taxon>
    </lineage>
</organism>
<keyword evidence="6 27" id="KW-0808">Transferase</keyword>
<dbReference type="GO" id="GO:0005524">
    <property type="term" value="F:ATP binding"/>
    <property type="evidence" value="ECO:0007669"/>
    <property type="project" value="UniProtKB-UniRule"/>
</dbReference>
<keyword evidence="21 27" id="KW-0238">DNA-binding</keyword>
<evidence type="ECO:0000256" key="5">
    <source>
        <dbReference type="ARBA" id="ARBA00022527"/>
    </source>
</evidence>
<dbReference type="SUPFAM" id="SSF56112">
    <property type="entry name" value="Protein kinase-like (PK-like)"/>
    <property type="match status" value="1"/>
</dbReference>
<sequence length="1602" mass="179448">MEYYEKVGPIGEGTYGVVMKCRHKETGQTVAIKKFKESEDDLQIRKTALREVRMLKQLKNDNIVNLIEVFRRKGKLYLVFEHLDHTILEDLDKRPHGLSDDRENGTVRKCMWQLLKAMDYLHSHNVIHRDIKPENILVSVNGVVKLCDFGFARTLAGPGAKYTDYVATRWYRAPELLVGDTEYGKAVDVWATGCIFAEILTGQPLFPGDTDIDQLYRIMKILGPLTKRHMEVFLKNPLFVGVRIPEVSKTTPIESKLPNVAADAMTWLRQCLIYDSDQRAPTRTLMSMPYFQSDGFADRFEVELRQLIEMDKEREQNDRGRRRKQKKPHHESRNLASRKEARQPLEDLESNAKRQHADDDRQHNNMTSIPPIHGAQSYGKQSYYTATSPANASTPSYQATGSNANPNATRDVMSRGDGASGFGAFGSPGQLPPVGKKKGTTQPISFPKIQAGFGVGGGGLMRSNVSPGPGPGLGGMSGYGDRAGGGDLFNKAYSSHILMVQVIPAKRRDEVADAGGVPVDLSVGGLSVHVPTSAVPSVKKRRNNIMVPSLESVMESAPTFEEQLAKLSQSTAKVENPEETWKRPALAPLKPKMDSIVFQQIDVDDIIQAFPKDLSNPRGLAEHSTVRMFGCTMEGHSVTCHVHGFLPYFYVPAPVGYRPENKDALLKALNEQLRTTGRGNQHQPAVEVEMVLKNSIFGYHGKKKALFLRILFRLQSQLAAAKRVFTHGFTVPGIGRVASDPTYESNIPYPLRFMIDTQVQGASWVELPPGSYLVRNTNAISTAQIEVDIYYKDLIAHQPEGDWQNIAPLRILSFDIECAGRKGIFPEAGVDPVIQIANMVTNQGESQPFIKNVFTLKSCANIVGTHTMCFEDERDLLQKWSDFVVAMDPDLIIGYNINGFDFPYLLDRAEALKIDNFPYLGRVKASKTSAKDSRFSSKGLGTRDTKTINLEGRLQMDVLQVMQRDYKLRSYTLNSVCAHFLGEQKEDVHYSIISDLQNGNDETRRRLAIYCLKDAYLPQRLIDKLMCVINYMEMARVTGVPCNYLLTRGQQIKVVSQLYRKAKTEDLLIPALEVEGSDDVQYEGATVIEPEKGFYEKPIATLDFTSLYPSIMMAHNLCYSTWLRDLKVAEQYGLTKDVDYKVTPDNAFFVKPSVRKGILPTILEDLLAARKRAKNDLKKETDPFKRAVLDGRQLALKISANSVYGFTGATIGKLPLLAISSSVTAYGRVMIEDTKSRVEEKFTIANGYEFDARVIYGDTDSVMVKFGVATVAEAMKLGKEAAAFVTGFFEKPINLDFEKVYFPYLLINKKRYAGLYWTKPEKHDKMDTKGIETVRRDSCRLVSSVIETCLKKILVDRDVTGAEEYTKGVISDLLQNKIDLSQLVISKALGKTEYAGKQAHNELAERMRKRDAGSAPSIGDRVAYVIAKGTKDAAAYEKAEDPIYVLENNIPIDTKYYLENQLSKPLMRIFEPILGSKANRLLAGDHTRTISVAAPTVGGLMKFAVKKSTCLGCKAVLKSADSAVCNHCLPRLPELYSRQIDIQREYETRFARLWTQCQRCQGSLHQDVICTAQDCPIFYMRKKAQKDMGEAGTTLKRFDYAW</sequence>
<reference evidence="30" key="1">
    <citation type="submission" date="2020-05" db="EMBL/GenBank/DDBJ databases">
        <title>Phylogenomic resolution of chytrid fungi.</title>
        <authorList>
            <person name="Stajich J.E."/>
            <person name="Amses K."/>
            <person name="Simmons R."/>
            <person name="Seto K."/>
            <person name="Myers J."/>
            <person name="Bonds A."/>
            <person name="Quandt C.A."/>
            <person name="Barry K."/>
            <person name="Liu P."/>
            <person name="Grigoriev I."/>
            <person name="Longcore J.E."/>
            <person name="James T.Y."/>
        </authorList>
    </citation>
    <scope>NUCLEOTIDE SEQUENCE</scope>
    <source>
        <strain evidence="30">JEL0379</strain>
    </source>
</reference>
<evidence type="ECO:0000256" key="13">
    <source>
        <dbReference type="ARBA" id="ARBA00022777"/>
    </source>
</evidence>
<dbReference type="GO" id="GO:0003677">
    <property type="term" value="F:DNA binding"/>
    <property type="evidence" value="ECO:0007669"/>
    <property type="project" value="UniProtKB-KW"/>
</dbReference>
<comment type="catalytic activity">
    <reaction evidence="25 27">
        <text>DNA(n) + a 2'-deoxyribonucleoside 5'-triphosphate = DNA(n+1) + diphosphate</text>
        <dbReference type="Rhea" id="RHEA:22508"/>
        <dbReference type="Rhea" id="RHEA-COMP:17339"/>
        <dbReference type="Rhea" id="RHEA-COMP:17340"/>
        <dbReference type="ChEBI" id="CHEBI:33019"/>
        <dbReference type="ChEBI" id="CHEBI:61560"/>
        <dbReference type="ChEBI" id="CHEBI:173112"/>
        <dbReference type="EC" id="2.7.7.7"/>
    </reaction>
</comment>
<evidence type="ECO:0000256" key="1">
    <source>
        <dbReference type="ARBA" id="ARBA00001966"/>
    </source>
</evidence>
<dbReference type="InterPro" id="IPR036397">
    <property type="entry name" value="RNaseH_sf"/>
</dbReference>
<dbReference type="InterPro" id="IPR023211">
    <property type="entry name" value="DNA_pol_palm_dom_sf"/>
</dbReference>
<keyword evidence="18 27" id="KW-0239">DNA-directed DNA polymerase</keyword>
<proteinExistence type="inferred from homology"/>
<evidence type="ECO:0000256" key="6">
    <source>
        <dbReference type="ARBA" id="ARBA00022679"/>
    </source>
</evidence>
<evidence type="ECO:0000256" key="2">
    <source>
        <dbReference type="ARBA" id="ARBA00004123"/>
    </source>
</evidence>
<evidence type="ECO:0000256" key="22">
    <source>
        <dbReference type="ARBA" id="ARBA00023242"/>
    </source>
</evidence>
<dbReference type="Gene3D" id="1.10.132.60">
    <property type="entry name" value="DNA polymerase family B, C-terminal domain"/>
    <property type="match status" value="1"/>
</dbReference>
<feature type="binding site" evidence="26">
    <location>
        <position position="34"/>
    </location>
    <ligand>
        <name>ATP</name>
        <dbReference type="ChEBI" id="CHEBI:30616"/>
    </ligand>
</feature>
<dbReference type="InterPro" id="IPR011009">
    <property type="entry name" value="Kinase-like_dom_sf"/>
</dbReference>
<dbReference type="NCBIfam" id="TIGR00592">
    <property type="entry name" value="pol2"/>
    <property type="match status" value="1"/>
</dbReference>
<name>A0AAD5TKQ2_9FUNG</name>
<dbReference type="FunFam" id="1.10.287.690:FF:000001">
    <property type="entry name" value="DNA polymerase"/>
    <property type="match status" value="1"/>
</dbReference>
<dbReference type="InterPro" id="IPR012337">
    <property type="entry name" value="RNaseH-like_sf"/>
</dbReference>
<evidence type="ECO:0000256" key="17">
    <source>
        <dbReference type="ARBA" id="ARBA00022840"/>
    </source>
</evidence>
<dbReference type="CDD" id="cd05777">
    <property type="entry name" value="DNA_polB_delta_exo"/>
    <property type="match status" value="1"/>
</dbReference>
<evidence type="ECO:0000256" key="9">
    <source>
        <dbReference type="ARBA" id="ARBA00022722"/>
    </source>
</evidence>
<dbReference type="Gene3D" id="3.90.1600.10">
    <property type="entry name" value="Palm domain of DNA polymerase"/>
    <property type="match status" value="2"/>
</dbReference>
<keyword evidence="9" id="KW-0540">Nuclease</keyword>
<dbReference type="Gene3D" id="3.30.420.10">
    <property type="entry name" value="Ribonuclease H-like superfamily/Ribonuclease H"/>
    <property type="match status" value="1"/>
</dbReference>
<dbReference type="InterPro" id="IPR006133">
    <property type="entry name" value="DNA-dir_DNA_pol_B_exonuc"/>
</dbReference>
<dbReference type="GO" id="GO:0008296">
    <property type="term" value="F:3'-5'-DNA exonuclease activity"/>
    <property type="evidence" value="ECO:0007669"/>
    <property type="project" value="TreeGrafter"/>
</dbReference>
<keyword evidence="5" id="KW-0723">Serine/threonine-protein kinase</keyword>
<dbReference type="Gene3D" id="1.10.287.690">
    <property type="entry name" value="Helix hairpin bin"/>
    <property type="match status" value="1"/>
</dbReference>
<evidence type="ECO:0000256" key="18">
    <source>
        <dbReference type="ARBA" id="ARBA00022932"/>
    </source>
</evidence>
<dbReference type="InterPro" id="IPR000719">
    <property type="entry name" value="Prot_kinase_dom"/>
</dbReference>
<dbReference type="InterPro" id="IPR042087">
    <property type="entry name" value="DNA_pol_B_thumb"/>
</dbReference>
<keyword evidence="14" id="KW-0378">Hydrolase</keyword>
<keyword evidence="17 26" id="KW-0067">ATP-binding</keyword>
<dbReference type="InterPro" id="IPR025687">
    <property type="entry name" value="Znf-C4pol"/>
</dbReference>
<dbReference type="CDD" id="cd05533">
    <property type="entry name" value="POLBc_delta"/>
    <property type="match status" value="1"/>
</dbReference>
<dbReference type="FunFam" id="3.30.200.20:FF:000049">
    <property type="entry name" value="cyclin-dependent kinase-like 1 isoform X1"/>
    <property type="match status" value="1"/>
</dbReference>
<comment type="similarity">
    <text evidence="3 27">Belongs to the DNA polymerase type-B family.</text>
</comment>